<dbReference type="InterPro" id="IPR005358">
    <property type="entry name" value="Puta_zinc/iron-chelating_dom"/>
</dbReference>
<evidence type="ECO:0000313" key="2">
    <source>
        <dbReference type="EMBL" id="MDX6806554.1"/>
    </source>
</evidence>
<dbReference type="Proteomes" id="UP001274321">
    <property type="component" value="Unassembled WGS sequence"/>
</dbReference>
<dbReference type="PANTHER" id="PTHR37421">
    <property type="entry name" value="UPF0260 PROTEIN YCGN"/>
    <property type="match status" value="1"/>
</dbReference>
<organism evidence="2 3">
    <name type="scientific">Terrihabitans rhizophilus</name>
    <dbReference type="NCBI Taxonomy" id="3092662"/>
    <lineage>
        <taxon>Bacteria</taxon>
        <taxon>Pseudomonadati</taxon>
        <taxon>Pseudomonadota</taxon>
        <taxon>Alphaproteobacteria</taxon>
        <taxon>Hyphomicrobiales</taxon>
        <taxon>Terrihabitans</taxon>
    </lineage>
</organism>
<dbReference type="NCBIfam" id="NF003507">
    <property type="entry name" value="PRK05170.2-5"/>
    <property type="match status" value="1"/>
</dbReference>
<evidence type="ECO:0000313" key="3">
    <source>
        <dbReference type="Proteomes" id="UP001274321"/>
    </source>
</evidence>
<dbReference type="PIRSF" id="PIRSF006173">
    <property type="entry name" value="UCP006173"/>
    <property type="match status" value="1"/>
</dbReference>
<dbReference type="InterPro" id="IPR008228">
    <property type="entry name" value="UCP006173"/>
</dbReference>
<keyword evidence="3" id="KW-1185">Reference proteome</keyword>
<name>A0ABU4RNY6_9HYPH</name>
<accession>A0ABU4RNY6</accession>
<dbReference type="EMBL" id="JAXAFJ010000006">
    <property type="protein sequence ID" value="MDX6806554.1"/>
    <property type="molecule type" value="Genomic_DNA"/>
</dbReference>
<comment type="similarity">
    <text evidence="1">Belongs to the UPF0260 family.</text>
</comment>
<dbReference type="Pfam" id="PF03692">
    <property type="entry name" value="CxxCxxCC"/>
    <property type="match status" value="1"/>
</dbReference>
<reference evidence="2 3" key="1">
    <citation type="submission" date="2023-11" db="EMBL/GenBank/DDBJ databases">
        <authorList>
            <person name="Bao R."/>
        </authorList>
    </citation>
    <scope>NUCLEOTIDE SEQUENCE [LARGE SCALE GENOMIC DNA]</scope>
    <source>
        <strain evidence="2 3">PJ23</strain>
    </source>
</reference>
<protein>
    <recommendedName>
        <fullName evidence="1">UPF0260 protein SCD90_10795</fullName>
    </recommendedName>
</protein>
<gene>
    <name evidence="2" type="ORF">SCD90_10795</name>
</gene>
<proteinExistence type="inferred from homology"/>
<sequence>MDGIVAEPYWKTKTLEEMSSEEWEALCDGCGRCCLVKLEDEDSGEIAYTDVGCTLLDGNTCGCRNYPERQTLVPECVRLTPDVVRGLRWLPSTCAYRLVAKGADLPGWHPLKSGTPDSVHEAGISVRGRVSASEDGVSIEEILERIVRWPQAWPKGAKRR</sequence>
<dbReference type="HAMAP" id="MF_00676">
    <property type="entry name" value="UPF0260"/>
    <property type="match status" value="1"/>
</dbReference>
<comment type="caution">
    <text evidence="2">The sequence shown here is derived from an EMBL/GenBank/DDBJ whole genome shotgun (WGS) entry which is preliminary data.</text>
</comment>
<evidence type="ECO:0000256" key="1">
    <source>
        <dbReference type="HAMAP-Rule" id="MF_00676"/>
    </source>
</evidence>
<dbReference type="NCBIfam" id="NF003501">
    <property type="entry name" value="PRK05170.1-5"/>
    <property type="match status" value="1"/>
</dbReference>
<dbReference type="PANTHER" id="PTHR37421:SF1">
    <property type="entry name" value="UPF0260 PROTEIN YCGN"/>
    <property type="match status" value="1"/>
</dbReference>